<evidence type="ECO:0000313" key="3">
    <source>
        <dbReference type="EMBL" id="KAK3016264.1"/>
    </source>
</evidence>
<organism evidence="3 4">
    <name type="scientific">Escallonia herrerae</name>
    <dbReference type="NCBI Taxonomy" id="1293975"/>
    <lineage>
        <taxon>Eukaryota</taxon>
        <taxon>Viridiplantae</taxon>
        <taxon>Streptophyta</taxon>
        <taxon>Embryophyta</taxon>
        <taxon>Tracheophyta</taxon>
        <taxon>Spermatophyta</taxon>
        <taxon>Magnoliopsida</taxon>
        <taxon>eudicotyledons</taxon>
        <taxon>Gunneridae</taxon>
        <taxon>Pentapetalae</taxon>
        <taxon>asterids</taxon>
        <taxon>campanulids</taxon>
        <taxon>Escalloniales</taxon>
        <taxon>Escalloniaceae</taxon>
        <taxon>Escallonia</taxon>
    </lineage>
</organism>
<sequence length="232" mass="25747">MEVSSIRSKPTIFIGLLRCIVDLELGKQLHSHAIKTALTNNVSMDATILNMYVKCGCLENAELVFDQMLEKNAVAWTGLMVGFTQLEKQQDALKLFATMAKEGFQFDEFVFSITLKACAGLEDLEMGRQVHGYVLKLGLEDNVSVGTPLVDFYVKCRVMESARRAFERISEPNDVSWSAIISGYSQIGEFGECIKIFKSLRSKDVVLNSFIYTNIFQACSAIAASCLGTQAH</sequence>
<dbReference type="PROSITE" id="PS51375">
    <property type="entry name" value="PPR"/>
    <property type="match status" value="2"/>
</dbReference>
<dbReference type="EMBL" id="JAVXUP010001078">
    <property type="protein sequence ID" value="KAK3016264.1"/>
    <property type="molecule type" value="Genomic_DNA"/>
</dbReference>
<keyword evidence="4" id="KW-1185">Reference proteome</keyword>
<dbReference type="GO" id="GO:0003723">
    <property type="term" value="F:RNA binding"/>
    <property type="evidence" value="ECO:0007669"/>
    <property type="project" value="InterPro"/>
</dbReference>
<dbReference type="AlphaFoldDB" id="A0AA88VZ90"/>
<evidence type="ECO:0000256" key="1">
    <source>
        <dbReference type="ARBA" id="ARBA00022737"/>
    </source>
</evidence>
<evidence type="ECO:0000313" key="4">
    <source>
        <dbReference type="Proteomes" id="UP001188597"/>
    </source>
</evidence>
<dbReference type="Pfam" id="PF01535">
    <property type="entry name" value="PPR"/>
    <property type="match status" value="2"/>
</dbReference>
<dbReference type="GO" id="GO:0009451">
    <property type="term" value="P:RNA modification"/>
    <property type="evidence" value="ECO:0007669"/>
    <property type="project" value="InterPro"/>
</dbReference>
<feature type="repeat" description="PPR" evidence="2">
    <location>
        <begin position="173"/>
        <end position="207"/>
    </location>
</feature>
<gene>
    <name evidence="3" type="ORF">RJ639_006095</name>
</gene>
<dbReference type="InterPro" id="IPR011990">
    <property type="entry name" value="TPR-like_helical_dom_sf"/>
</dbReference>
<feature type="repeat" description="PPR" evidence="2">
    <location>
        <begin position="72"/>
        <end position="106"/>
    </location>
</feature>
<evidence type="ECO:0008006" key="5">
    <source>
        <dbReference type="Google" id="ProtNLM"/>
    </source>
</evidence>
<dbReference type="FunFam" id="1.25.40.10:FF:000309">
    <property type="entry name" value="Pentatricopeptide repeat-containing protein, chloroplastic"/>
    <property type="match status" value="1"/>
</dbReference>
<proteinExistence type="predicted"/>
<comment type="caution">
    <text evidence="3">The sequence shown here is derived from an EMBL/GenBank/DDBJ whole genome shotgun (WGS) entry which is preliminary data.</text>
</comment>
<evidence type="ECO:0000256" key="2">
    <source>
        <dbReference type="PROSITE-ProRule" id="PRU00708"/>
    </source>
</evidence>
<dbReference type="PANTHER" id="PTHR24015">
    <property type="entry name" value="OS07G0578800 PROTEIN-RELATED"/>
    <property type="match status" value="1"/>
</dbReference>
<dbReference type="InterPro" id="IPR046960">
    <property type="entry name" value="PPR_At4g14850-like_plant"/>
</dbReference>
<reference evidence="3" key="1">
    <citation type="submission" date="2022-12" db="EMBL/GenBank/DDBJ databases">
        <title>Draft genome assemblies for two species of Escallonia (Escalloniales).</title>
        <authorList>
            <person name="Chanderbali A."/>
            <person name="Dervinis C."/>
            <person name="Anghel I."/>
            <person name="Soltis D."/>
            <person name="Soltis P."/>
            <person name="Zapata F."/>
        </authorList>
    </citation>
    <scope>NUCLEOTIDE SEQUENCE</scope>
    <source>
        <strain evidence="3">UCBG64.0493</strain>
        <tissue evidence="3">Leaf</tissue>
    </source>
</reference>
<accession>A0AA88VZ90</accession>
<dbReference type="Gene3D" id="1.25.40.10">
    <property type="entry name" value="Tetratricopeptide repeat domain"/>
    <property type="match status" value="2"/>
</dbReference>
<keyword evidence="1" id="KW-0677">Repeat</keyword>
<dbReference type="PANTHER" id="PTHR24015:SF1693">
    <property type="entry name" value="DYW DOMAIN-CONTAINING PROTEIN"/>
    <property type="match status" value="1"/>
</dbReference>
<dbReference type="FunFam" id="1.25.40.10:FF:000227">
    <property type="entry name" value="Pentatricopeptide repeat-containing protein At3g13880"/>
    <property type="match status" value="1"/>
</dbReference>
<dbReference type="Proteomes" id="UP001188597">
    <property type="component" value="Unassembled WGS sequence"/>
</dbReference>
<protein>
    <recommendedName>
        <fullName evidence="5">Pentatricopeptide repeat-containing protein</fullName>
    </recommendedName>
</protein>
<name>A0AA88VZ90_9ASTE</name>
<dbReference type="NCBIfam" id="TIGR00756">
    <property type="entry name" value="PPR"/>
    <property type="match status" value="2"/>
</dbReference>
<dbReference type="InterPro" id="IPR002885">
    <property type="entry name" value="PPR_rpt"/>
</dbReference>